<feature type="region of interest" description="Disordered" evidence="1">
    <location>
        <begin position="1"/>
        <end position="28"/>
    </location>
</feature>
<accession>A0AAV5G035</accession>
<dbReference type="AlphaFoldDB" id="A0AAV5G035"/>
<reference evidence="2" key="2">
    <citation type="submission" date="2021-12" db="EMBL/GenBank/DDBJ databases">
        <title>Resequencing data analysis of finger millet.</title>
        <authorList>
            <person name="Hatakeyama M."/>
            <person name="Aluri S."/>
            <person name="Balachadran M.T."/>
            <person name="Sivarajan S.R."/>
            <person name="Poveda L."/>
            <person name="Shimizu-Inatsugi R."/>
            <person name="Schlapbach R."/>
            <person name="Sreeman S.M."/>
            <person name="Shimizu K.K."/>
        </authorList>
    </citation>
    <scope>NUCLEOTIDE SEQUENCE</scope>
</reference>
<dbReference type="EMBL" id="BQKI01000105">
    <property type="protein sequence ID" value="GJN40170.1"/>
    <property type="molecule type" value="Genomic_DNA"/>
</dbReference>
<dbReference type="Proteomes" id="UP001054889">
    <property type="component" value="Unassembled WGS sequence"/>
</dbReference>
<evidence type="ECO:0000313" key="3">
    <source>
        <dbReference type="Proteomes" id="UP001054889"/>
    </source>
</evidence>
<organism evidence="2 3">
    <name type="scientific">Eleusine coracana subsp. coracana</name>
    <dbReference type="NCBI Taxonomy" id="191504"/>
    <lineage>
        <taxon>Eukaryota</taxon>
        <taxon>Viridiplantae</taxon>
        <taxon>Streptophyta</taxon>
        <taxon>Embryophyta</taxon>
        <taxon>Tracheophyta</taxon>
        <taxon>Spermatophyta</taxon>
        <taxon>Magnoliopsida</taxon>
        <taxon>Liliopsida</taxon>
        <taxon>Poales</taxon>
        <taxon>Poaceae</taxon>
        <taxon>PACMAD clade</taxon>
        <taxon>Chloridoideae</taxon>
        <taxon>Cynodonteae</taxon>
        <taxon>Eleusininae</taxon>
        <taxon>Eleusine</taxon>
    </lineage>
</organism>
<proteinExistence type="predicted"/>
<sequence length="83" mass="9354">MSERHQKEAPSVRQRGREAAAEWTRAAGSEAAEEWARAVGGERTRAIENDGLLAFVNNFLKEHFLPAIFVDYRKCVQHAISSK</sequence>
<evidence type="ECO:0000313" key="2">
    <source>
        <dbReference type="EMBL" id="GJN40170.1"/>
    </source>
</evidence>
<protein>
    <submittedName>
        <fullName evidence="2">Uncharacterized protein</fullName>
    </submittedName>
</protein>
<reference evidence="2" key="1">
    <citation type="journal article" date="2018" name="DNA Res.">
        <title>Multiple hybrid de novo genome assembly of finger millet, an orphan allotetraploid crop.</title>
        <authorList>
            <person name="Hatakeyama M."/>
            <person name="Aluri S."/>
            <person name="Balachadran M.T."/>
            <person name="Sivarajan S.R."/>
            <person name="Patrignani A."/>
            <person name="Gruter S."/>
            <person name="Poveda L."/>
            <person name="Shimizu-Inatsugi R."/>
            <person name="Baeten J."/>
            <person name="Francoijs K.J."/>
            <person name="Nataraja K.N."/>
            <person name="Reddy Y.A.N."/>
            <person name="Phadnis S."/>
            <person name="Ravikumar R.L."/>
            <person name="Schlapbach R."/>
            <person name="Sreeman S.M."/>
            <person name="Shimizu K.K."/>
        </authorList>
    </citation>
    <scope>NUCLEOTIDE SEQUENCE</scope>
</reference>
<evidence type="ECO:0000256" key="1">
    <source>
        <dbReference type="SAM" id="MobiDB-lite"/>
    </source>
</evidence>
<comment type="caution">
    <text evidence="2">The sequence shown here is derived from an EMBL/GenBank/DDBJ whole genome shotgun (WGS) entry which is preliminary data.</text>
</comment>
<keyword evidence="3" id="KW-1185">Reference proteome</keyword>
<gene>
    <name evidence="2" type="primary">gb29349</name>
    <name evidence="2" type="ORF">PR202_gb29349</name>
</gene>
<name>A0AAV5G035_ELECO</name>
<feature type="compositionally biased region" description="Basic and acidic residues" evidence="1">
    <location>
        <begin position="1"/>
        <end position="20"/>
    </location>
</feature>